<feature type="transmembrane region" description="Helical" evidence="1">
    <location>
        <begin position="175"/>
        <end position="194"/>
    </location>
</feature>
<feature type="transmembrane region" description="Helical" evidence="1">
    <location>
        <begin position="73"/>
        <end position="91"/>
    </location>
</feature>
<protein>
    <recommendedName>
        <fullName evidence="4">Yip1 domain-containing protein</fullName>
    </recommendedName>
</protein>
<keyword evidence="1" id="KW-0472">Membrane</keyword>
<name>A0A1G7VN47_9HYPH</name>
<evidence type="ECO:0000256" key="1">
    <source>
        <dbReference type="SAM" id="Phobius"/>
    </source>
</evidence>
<dbReference type="STRING" id="440168.SAMN04487974_104245"/>
<keyword evidence="3" id="KW-1185">Reference proteome</keyword>
<evidence type="ECO:0000313" key="3">
    <source>
        <dbReference type="Proteomes" id="UP000199495"/>
    </source>
</evidence>
<dbReference type="AlphaFoldDB" id="A0A1G7VN47"/>
<gene>
    <name evidence="2" type="ORF">SAMN04487974_104245</name>
</gene>
<proteinExistence type="predicted"/>
<dbReference type="EMBL" id="FNCS01000004">
    <property type="protein sequence ID" value="SDG61235.1"/>
    <property type="molecule type" value="Genomic_DNA"/>
</dbReference>
<accession>A0A1G7VN47</accession>
<dbReference type="Proteomes" id="UP000199495">
    <property type="component" value="Unassembled WGS sequence"/>
</dbReference>
<feature type="transmembrane region" description="Helical" evidence="1">
    <location>
        <begin position="42"/>
        <end position="61"/>
    </location>
</feature>
<keyword evidence="1" id="KW-1133">Transmembrane helix</keyword>
<evidence type="ECO:0000313" key="2">
    <source>
        <dbReference type="EMBL" id="SDG61235.1"/>
    </source>
</evidence>
<organism evidence="2 3">
    <name type="scientific">Pelagibacterium luteolum</name>
    <dbReference type="NCBI Taxonomy" id="440168"/>
    <lineage>
        <taxon>Bacteria</taxon>
        <taxon>Pseudomonadati</taxon>
        <taxon>Pseudomonadota</taxon>
        <taxon>Alphaproteobacteria</taxon>
        <taxon>Hyphomicrobiales</taxon>
        <taxon>Devosiaceae</taxon>
        <taxon>Pelagibacterium</taxon>
    </lineage>
</organism>
<reference evidence="2 3" key="1">
    <citation type="submission" date="2016-10" db="EMBL/GenBank/DDBJ databases">
        <authorList>
            <person name="de Groot N.N."/>
        </authorList>
    </citation>
    <scope>NUCLEOTIDE SEQUENCE [LARGE SCALE GENOMIC DNA]</scope>
    <source>
        <strain evidence="2 3">CGMCC 1.10267</strain>
    </source>
</reference>
<evidence type="ECO:0008006" key="4">
    <source>
        <dbReference type="Google" id="ProtNLM"/>
    </source>
</evidence>
<keyword evidence="1" id="KW-0812">Transmembrane</keyword>
<sequence length="200" mass="20934">MGVATRQSSLIDEALAAIGGTWRLLLGRADAGYHFDFSQRGLAGSFVPLVMVNAVMAGLMGMTGQGPSPAMQLFSSGLLLGLRYGAMRMVLPQLKALHAFRPFMVASNWSGTVVLMAALVASLGLGFIAAMLLGPAAGDTIVGLILTLWAGVALAMLVIEINIYRLVVGLNFTEIVIVVMAQFVALLAGGYILSQFPFSG</sequence>
<feature type="transmembrane region" description="Helical" evidence="1">
    <location>
        <begin position="140"/>
        <end position="163"/>
    </location>
</feature>
<feature type="transmembrane region" description="Helical" evidence="1">
    <location>
        <begin position="112"/>
        <end position="134"/>
    </location>
</feature>